<evidence type="ECO:0000313" key="2">
    <source>
        <dbReference type="Proteomes" id="UP000515976"/>
    </source>
</evidence>
<dbReference type="Proteomes" id="UP000515976">
    <property type="component" value="Chromosome"/>
</dbReference>
<proteinExistence type="predicted"/>
<dbReference type="RefSeq" id="WP_166102298.1">
    <property type="nucleotide sequence ID" value="NZ_BMMY01000002.1"/>
</dbReference>
<organism evidence="1 2">
    <name type="scientific">Phycicoccus endophyticus</name>
    <dbReference type="NCBI Taxonomy" id="1690220"/>
    <lineage>
        <taxon>Bacteria</taxon>
        <taxon>Bacillati</taxon>
        <taxon>Actinomycetota</taxon>
        <taxon>Actinomycetes</taxon>
        <taxon>Micrococcales</taxon>
        <taxon>Intrasporangiaceae</taxon>
        <taxon>Phycicoccus</taxon>
    </lineage>
</organism>
<dbReference type="EMBL" id="CP060712">
    <property type="protein sequence ID" value="QNN50134.1"/>
    <property type="molecule type" value="Genomic_DNA"/>
</dbReference>
<dbReference type="KEGG" id="pei:H9L10_03500"/>
<accession>A0A7G9R3F9</accession>
<evidence type="ECO:0000313" key="1">
    <source>
        <dbReference type="EMBL" id="QNN50134.1"/>
    </source>
</evidence>
<name>A0A7G9R3F9_9MICO</name>
<sequence>MIGVLESANDDGTVNVTVPGATLASLPAPREMPRREGDRVVIEITGGNARVTGTTKGSPVTDDVAAEFTAVRGELASEVDTLEQSIVDVDAKIWTITQSAKAPGSAFTKATDVYVDEAGKRLRIVTATYTPPDPPDPPTPPAVTKGTVTAKRKETGTYRGGKLIKRGHMEQGYWYGYGPDMGIAVFPANAFGALSGKTVTRLYVDLHRVSGEGITARQPVYMGWHTLTSLPGSTPTLRGITQIGSLGWNESRTFTLPTDWHAAFKNGTAKGVGIYHPQINVTLDRVTLHADWST</sequence>
<protein>
    <submittedName>
        <fullName evidence="1">Uncharacterized protein</fullName>
    </submittedName>
</protein>
<dbReference type="AlphaFoldDB" id="A0A7G9R3F9"/>
<reference evidence="1 2" key="1">
    <citation type="submission" date="2020-08" db="EMBL/GenBank/DDBJ databases">
        <title>Genome sequence of Phycicoccus endophyticus JCM 31784T.</title>
        <authorList>
            <person name="Hyun D.-W."/>
            <person name="Bae J.-W."/>
        </authorList>
    </citation>
    <scope>NUCLEOTIDE SEQUENCE [LARGE SCALE GENOMIC DNA]</scope>
    <source>
        <strain evidence="1 2">JCM 31784</strain>
    </source>
</reference>
<gene>
    <name evidence="1" type="ORF">H9L10_03500</name>
</gene>
<keyword evidence="2" id="KW-1185">Reference proteome</keyword>